<dbReference type="KEGG" id="nsy:104220619"/>
<keyword evidence="4" id="KW-0287">Flowering</keyword>
<dbReference type="GO" id="GO:0030154">
    <property type="term" value="P:cell differentiation"/>
    <property type="evidence" value="ECO:0007669"/>
    <property type="project" value="UniProtKB-KW"/>
</dbReference>
<evidence type="ECO:0000256" key="1">
    <source>
        <dbReference type="ARBA" id="ARBA00008956"/>
    </source>
</evidence>
<dbReference type="InterPro" id="IPR012474">
    <property type="entry name" value="Frigida"/>
</dbReference>
<dbReference type="RefSeq" id="XP_009769823.1">
    <property type="nucleotide sequence ID" value="XM_009771521.1"/>
</dbReference>
<feature type="coiled-coil region" evidence="5">
    <location>
        <begin position="164"/>
        <end position="299"/>
    </location>
</feature>
<name>A0A1U7VTZ5_NICSY</name>
<comment type="similarity">
    <text evidence="1">Belongs to the Frigida family.</text>
</comment>
<evidence type="ECO:0000256" key="5">
    <source>
        <dbReference type="SAM" id="Coils"/>
    </source>
</evidence>
<dbReference type="PANTHER" id="PTHR31791:SF47">
    <property type="entry name" value="INACTIVE FRIGIDA-LIKE PROTEIN 2"/>
    <property type="match status" value="1"/>
</dbReference>
<evidence type="ECO:0000313" key="6">
    <source>
        <dbReference type="Proteomes" id="UP000189701"/>
    </source>
</evidence>
<dbReference type="Proteomes" id="UP000189701">
    <property type="component" value="Unplaced"/>
</dbReference>
<dbReference type="GeneID" id="104220619"/>
<evidence type="ECO:0000256" key="3">
    <source>
        <dbReference type="ARBA" id="ARBA00022782"/>
    </source>
</evidence>
<accession>A0A1U7VTZ5</accession>
<proteinExistence type="inferred from homology"/>
<evidence type="ECO:0000256" key="2">
    <source>
        <dbReference type="ARBA" id="ARBA00022473"/>
    </source>
</evidence>
<reference evidence="7" key="2">
    <citation type="submission" date="2025-08" db="UniProtKB">
        <authorList>
            <consortium name="RefSeq"/>
        </authorList>
    </citation>
    <scope>IDENTIFICATION</scope>
    <source>
        <tissue evidence="7">Leaf</tissue>
    </source>
</reference>
<keyword evidence="2" id="KW-0217">Developmental protein</keyword>
<dbReference type="STRING" id="4096.A0A1U7VTZ5"/>
<keyword evidence="5" id="KW-0175">Coiled coil</keyword>
<dbReference type="OrthoDB" id="1166041at2759"/>
<sequence length="1360" mass="155852">MEKISQGMQQNEVMKKGLRKLMLMFMLEWKTFEEESDLTTKCLQECFNELEVREKYLTSVQESVAESSKELDLIRESLEQRRKEVETKEAEFCAFQEREIRDLECKWQDFIFAKKGFDEAVKLREEKLIEQEKIGERLLEEIGFEHKQLENFCKSSFTEISMKAKEFEEFLEKLNKILSSIRKESDVLQLKERKFAERMEEFQVKENILQSMEKELETKVRSLDTAKKELREKEHYLDSIQKELREKETTLDSVKTKLTIKEDHLNSVKKELEDKDKGLDTIKKKLELCEQDLNFFEEILQLREGELSSIQEAYRQRSEDLDSREKKLDLVHGEFQLEKEKFQTEQGFFKKKLKDIALKEKQVEVKFRELEQREKHMEDRFKVLEEKMKQLKTIGNVPEKTEFIYLYNVEVERVGAISSSSADIKLVVTMDGKTLQIFLNEQANKLDSLSDDVFRSLQLSRSPAQLVLDAMEGFYPPHLMSGDTEFEGSVVKQTCILLLEQLIRVSPKIQPIVRRRARKLAREWKGKMRAMTGDQLEILGFLYLLASYGLVSSFDADELMSLLTVVAEHNKSMELCRLLGFTKKIPCFIQNLIAKQKHLEAVEYAYAFELTDHFQPIPILKDYLKQVMQISECVCNGETCSVKEKNEAIEQSVASIRAVIRCIMDHELQSEYPPAQLEECIESLTRQKADVTSSSVISEAQLKQVVSTSPSVPTDTKTLSSTSFSRKASTCMLGHSDAMASILVSMGGKNLQNFLYNHWNEQELLRIEISRALKMSCDSGLLVLEALEGFYPPEPHNEEILFDRSVIRKSCILLLEQLMRLSPEIKPKAKLEARKLAFDWKAKMIAETENYLAILGFLLLVGAYGLASSFDKYELESLCHTVAQDENAYQNFHVLGIAGENPQIEKSMDPSKTEPLCDNVELKSKARDLTSACSLSFIHCASDPAKVVLDALRKCRSANLGKCKYGPSSLMKRFCDLLEHLREVSPEITPQVKIEAVVLAVEWRETLTGSQLNYSEVLGFLQLLATFELSSSYDSDELLGLLEIVYRSRRAINLFKILGLADKIPCFIENLIRRKQWLLAIRYIHVYELVDLFPPVPLLKDFVLYSEELAKKIHDNGLGSREAQEKAINCEISALRAAVKRIVWHNLQSEYSPDHLKAHIVKLQRQMAELRIPNQHSGFITKSQVDDRDEGSLCAPISQVQKAVMKKRLASATEGVIVHESQQQQRKLKRVCQLPERTEVGPDAIICNASLSSSVQSSSQPTSPDGQISTVTPNYSEKLFSQCLEVCPEDDQIYDSGQASSQQIGDSHAYDDAEVETEEPVQINPVYHSGQNLMPKLQELLCKLKNSLSSSGKTEDHERT</sequence>
<reference evidence="6" key="1">
    <citation type="journal article" date="2013" name="Genome Biol.">
        <title>Reference genomes and transcriptomes of Nicotiana sylvestris and Nicotiana tomentosiformis.</title>
        <authorList>
            <person name="Sierro N."/>
            <person name="Battey J.N."/>
            <person name="Ouadi S."/>
            <person name="Bovet L."/>
            <person name="Goepfert S."/>
            <person name="Bakaher N."/>
            <person name="Peitsch M.C."/>
            <person name="Ivanov N.V."/>
        </authorList>
    </citation>
    <scope>NUCLEOTIDE SEQUENCE [LARGE SCALE GENOMIC DNA]</scope>
</reference>
<gene>
    <name evidence="7" type="primary">LOC104220619</name>
</gene>
<organism evidence="6 7">
    <name type="scientific">Nicotiana sylvestris</name>
    <name type="common">Wood tobacco</name>
    <name type="synonym">South American tobacco</name>
    <dbReference type="NCBI Taxonomy" id="4096"/>
    <lineage>
        <taxon>Eukaryota</taxon>
        <taxon>Viridiplantae</taxon>
        <taxon>Streptophyta</taxon>
        <taxon>Embryophyta</taxon>
        <taxon>Tracheophyta</taxon>
        <taxon>Spermatophyta</taxon>
        <taxon>Magnoliopsida</taxon>
        <taxon>eudicotyledons</taxon>
        <taxon>Gunneridae</taxon>
        <taxon>Pentapetalae</taxon>
        <taxon>asterids</taxon>
        <taxon>lamiids</taxon>
        <taxon>Solanales</taxon>
        <taxon>Solanaceae</taxon>
        <taxon>Nicotianoideae</taxon>
        <taxon>Nicotianeae</taxon>
        <taxon>Nicotiana</taxon>
    </lineage>
</organism>
<dbReference type="GO" id="GO:0009908">
    <property type="term" value="P:flower development"/>
    <property type="evidence" value="ECO:0007669"/>
    <property type="project" value="UniProtKB-KW"/>
</dbReference>
<dbReference type="PANTHER" id="PTHR31791">
    <property type="entry name" value="FRIGIDA-LIKE PROTEIN 3-RELATED"/>
    <property type="match status" value="1"/>
</dbReference>
<evidence type="ECO:0000256" key="4">
    <source>
        <dbReference type="ARBA" id="ARBA00023089"/>
    </source>
</evidence>
<keyword evidence="3" id="KW-0221">Differentiation</keyword>
<keyword evidence="6" id="KW-1185">Reference proteome</keyword>
<dbReference type="Pfam" id="PF07899">
    <property type="entry name" value="Frigida"/>
    <property type="match status" value="3"/>
</dbReference>
<dbReference type="SUPFAM" id="SSF57997">
    <property type="entry name" value="Tropomyosin"/>
    <property type="match status" value="1"/>
</dbReference>
<evidence type="ECO:0000313" key="7">
    <source>
        <dbReference type="RefSeq" id="XP_009769823.1"/>
    </source>
</evidence>
<protein>
    <submittedName>
        <fullName evidence="7">FRIGIDA-like protein 5</fullName>
    </submittedName>
</protein>
<feature type="coiled-coil region" evidence="5">
    <location>
        <begin position="353"/>
        <end position="394"/>
    </location>
</feature>
<dbReference type="eggNOG" id="ENOG502QR8U">
    <property type="taxonomic scope" value="Eukaryota"/>
</dbReference>